<accession>A0C675</accession>
<reference evidence="1 2" key="1">
    <citation type="journal article" date="2006" name="Nature">
        <title>Global trends of whole-genome duplications revealed by the ciliate Paramecium tetraurelia.</title>
        <authorList>
            <consortium name="Genoscope"/>
            <person name="Aury J.-M."/>
            <person name="Jaillon O."/>
            <person name="Duret L."/>
            <person name="Noel B."/>
            <person name="Jubin C."/>
            <person name="Porcel B.M."/>
            <person name="Segurens B."/>
            <person name="Daubin V."/>
            <person name="Anthouard V."/>
            <person name="Aiach N."/>
            <person name="Arnaiz O."/>
            <person name="Billaut A."/>
            <person name="Beisson J."/>
            <person name="Blanc I."/>
            <person name="Bouhouche K."/>
            <person name="Camara F."/>
            <person name="Duharcourt S."/>
            <person name="Guigo R."/>
            <person name="Gogendeau D."/>
            <person name="Katinka M."/>
            <person name="Keller A.-M."/>
            <person name="Kissmehl R."/>
            <person name="Klotz C."/>
            <person name="Koll F."/>
            <person name="Le Moue A."/>
            <person name="Lepere C."/>
            <person name="Malinsky S."/>
            <person name="Nowacki M."/>
            <person name="Nowak J.K."/>
            <person name="Plattner H."/>
            <person name="Poulain J."/>
            <person name="Ruiz F."/>
            <person name="Serrano V."/>
            <person name="Zagulski M."/>
            <person name="Dessen P."/>
            <person name="Betermier M."/>
            <person name="Weissenbach J."/>
            <person name="Scarpelli C."/>
            <person name="Schachter V."/>
            <person name="Sperling L."/>
            <person name="Meyer E."/>
            <person name="Cohen J."/>
            <person name="Wincker P."/>
        </authorList>
    </citation>
    <scope>NUCLEOTIDE SEQUENCE [LARGE SCALE GENOMIC DNA]</scope>
    <source>
        <strain evidence="1 2">Stock d4-2</strain>
    </source>
</reference>
<dbReference type="EMBL" id="CT868043">
    <property type="protein sequence ID" value="CAK66292.1"/>
    <property type="molecule type" value="Genomic_DNA"/>
</dbReference>
<proteinExistence type="predicted"/>
<keyword evidence="2" id="KW-1185">Reference proteome</keyword>
<organism evidence="1 2">
    <name type="scientific">Paramecium tetraurelia</name>
    <dbReference type="NCBI Taxonomy" id="5888"/>
    <lineage>
        <taxon>Eukaryota</taxon>
        <taxon>Sar</taxon>
        <taxon>Alveolata</taxon>
        <taxon>Ciliophora</taxon>
        <taxon>Intramacronucleata</taxon>
        <taxon>Oligohymenophorea</taxon>
        <taxon>Peniculida</taxon>
        <taxon>Parameciidae</taxon>
        <taxon>Paramecium</taxon>
    </lineage>
</organism>
<dbReference type="KEGG" id="ptm:GSPATT00035421001"/>
<evidence type="ECO:0000313" key="2">
    <source>
        <dbReference type="Proteomes" id="UP000000600"/>
    </source>
</evidence>
<dbReference type="Proteomes" id="UP000000600">
    <property type="component" value="Unassembled WGS sequence"/>
</dbReference>
<dbReference type="InParanoid" id="A0C675"/>
<dbReference type="RefSeq" id="XP_001433689.1">
    <property type="nucleotide sequence ID" value="XM_001433652.1"/>
</dbReference>
<gene>
    <name evidence="1" type="ORF">GSPATT00035421001</name>
</gene>
<name>A0C675_PARTE</name>
<protein>
    <submittedName>
        <fullName evidence="1">Uncharacterized protein</fullName>
    </submittedName>
</protein>
<dbReference type="GeneID" id="5019474"/>
<dbReference type="AlphaFoldDB" id="A0C675"/>
<sequence length="99" mass="11831">MTHISIYILYSITDKIPKILLHIIIYTQDMRNQHYQLELLNTGIQQEMVHFNIMLHRLSQKLASKNLKGVKEEGIPRITIYYLMQMKLKQPITEENITY</sequence>
<dbReference type="HOGENOM" id="CLU_2325250_0_0_1"/>
<evidence type="ECO:0000313" key="1">
    <source>
        <dbReference type="EMBL" id="CAK66292.1"/>
    </source>
</evidence>